<dbReference type="Proteomes" id="UP000051012">
    <property type="component" value="Unassembled WGS sequence"/>
</dbReference>
<keyword evidence="5" id="KW-0324">Glycolysis</keyword>
<dbReference type="InterPro" id="IPR006124">
    <property type="entry name" value="Metalloenzyme"/>
</dbReference>
<evidence type="ECO:0000313" key="8">
    <source>
        <dbReference type="EMBL" id="KPJ72271.1"/>
    </source>
</evidence>
<evidence type="ECO:0000256" key="2">
    <source>
        <dbReference type="ARBA" id="ARBA00002315"/>
    </source>
</evidence>
<feature type="domain" description="Metalloenzyme" evidence="7">
    <location>
        <begin position="15"/>
        <end position="386"/>
    </location>
</feature>
<name>A0A0S7YCT0_UNCT6</name>
<evidence type="ECO:0000256" key="3">
    <source>
        <dbReference type="ARBA" id="ARBA00004921"/>
    </source>
</evidence>
<dbReference type="GO" id="GO:0004619">
    <property type="term" value="F:phosphoglycerate mutase activity"/>
    <property type="evidence" value="ECO:0007669"/>
    <property type="project" value="UniProtKB-EC"/>
</dbReference>
<evidence type="ECO:0000256" key="4">
    <source>
        <dbReference type="ARBA" id="ARBA00005524"/>
    </source>
</evidence>
<comment type="caution">
    <text evidence="8">The sequence shown here is derived from an EMBL/GenBank/DDBJ whole genome shotgun (WGS) entry which is preliminary data.</text>
</comment>
<proteinExistence type="inferred from homology"/>
<dbReference type="NCBIfam" id="TIGR00306">
    <property type="entry name" value="apgM"/>
    <property type="match status" value="1"/>
</dbReference>
<dbReference type="GO" id="GO:0046872">
    <property type="term" value="F:metal ion binding"/>
    <property type="evidence" value="ECO:0007669"/>
    <property type="project" value="InterPro"/>
</dbReference>
<evidence type="ECO:0000256" key="1">
    <source>
        <dbReference type="ARBA" id="ARBA00000370"/>
    </source>
</evidence>
<dbReference type="NCBIfam" id="NF003160">
    <property type="entry name" value="PRK04135.1"/>
    <property type="match status" value="1"/>
</dbReference>
<evidence type="ECO:0000256" key="6">
    <source>
        <dbReference type="SAM" id="MobiDB-lite"/>
    </source>
</evidence>
<gene>
    <name evidence="8" type="ORF">AMJ52_06880</name>
</gene>
<comment type="catalytic activity">
    <reaction evidence="1">
        <text>(2R)-2-phosphoglycerate = (2R)-3-phosphoglycerate</text>
        <dbReference type="Rhea" id="RHEA:15901"/>
        <dbReference type="ChEBI" id="CHEBI:58272"/>
        <dbReference type="ChEBI" id="CHEBI:58289"/>
        <dbReference type="EC" id="5.4.2.12"/>
    </reaction>
</comment>
<comment type="function">
    <text evidence="2">Catalyzes the interconversion of 2-phosphoglycerate and 3-phosphoglycerate.</text>
</comment>
<dbReference type="PATRIC" id="fig|1703772.3.peg.119"/>
<evidence type="ECO:0000313" key="9">
    <source>
        <dbReference type="Proteomes" id="UP000051012"/>
    </source>
</evidence>
<dbReference type="EMBL" id="LJNI01000086">
    <property type="protein sequence ID" value="KPJ72271.1"/>
    <property type="molecule type" value="Genomic_DNA"/>
</dbReference>
<dbReference type="InterPro" id="IPR004456">
    <property type="entry name" value="Pglycerate_mutase_ApgM"/>
</dbReference>
<comment type="pathway">
    <text evidence="3">Carbohydrate degradation.</text>
</comment>
<dbReference type="AlphaFoldDB" id="A0A0S7YCT0"/>
<dbReference type="Pfam" id="PF10143">
    <property type="entry name" value="PhosphMutase"/>
    <property type="match status" value="1"/>
</dbReference>
<dbReference type="CDD" id="cd16011">
    <property type="entry name" value="iPGM_like"/>
    <property type="match status" value="1"/>
</dbReference>
<dbReference type="Pfam" id="PF01676">
    <property type="entry name" value="Metalloenzyme"/>
    <property type="match status" value="1"/>
</dbReference>
<dbReference type="InterPro" id="IPR042253">
    <property type="entry name" value="Pglycerate_mutase_ApgM_sf"/>
</dbReference>
<organism evidence="8 9">
    <name type="scientific">candidate division TA06 bacterium DG_78</name>
    <dbReference type="NCBI Taxonomy" id="1703772"/>
    <lineage>
        <taxon>Bacteria</taxon>
        <taxon>Bacteria division TA06</taxon>
    </lineage>
</organism>
<dbReference type="InterPro" id="IPR017850">
    <property type="entry name" value="Alkaline_phosphatase_core_sf"/>
</dbReference>
<dbReference type="SUPFAM" id="SSF53649">
    <property type="entry name" value="Alkaline phosphatase-like"/>
    <property type="match status" value="1"/>
</dbReference>
<dbReference type="PANTHER" id="PTHR31209:SF0">
    <property type="entry name" value="METALLOENZYME DOMAIN-CONTAINING PROTEIN"/>
    <property type="match status" value="1"/>
</dbReference>
<dbReference type="Gene3D" id="3.30.70.2130">
    <property type="entry name" value="Metalloenzyme domain"/>
    <property type="match status" value="1"/>
</dbReference>
<evidence type="ECO:0000256" key="5">
    <source>
        <dbReference type="ARBA" id="ARBA00023152"/>
    </source>
</evidence>
<comment type="similarity">
    <text evidence="4">Belongs to the BPG-independent phosphoglycerate mutase family. A-PGAM subfamily.</text>
</comment>
<evidence type="ECO:0000259" key="7">
    <source>
        <dbReference type="Pfam" id="PF01676"/>
    </source>
</evidence>
<dbReference type="GO" id="GO:0006096">
    <property type="term" value="P:glycolytic process"/>
    <property type="evidence" value="ECO:0007669"/>
    <property type="project" value="UniProtKB-KW"/>
</dbReference>
<feature type="region of interest" description="Disordered" evidence="6">
    <location>
        <begin position="172"/>
        <end position="191"/>
    </location>
</feature>
<reference evidence="8 9" key="1">
    <citation type="journal article" date="2015" name="Microbiome">
        <title>Genomic resolution of linkages in carbon, nitrogen, and sulfur cycling among widespread estuary sediment bacteria.</title>
        <authorList>
            <person name="Baker B.J."/>
            <person name="Lazar C.S."/>
            <person name="Teske A.P."/>
            <person name="Dick G.J."/>
        </authorList>
    </citation>
    <scope>NUCLEOTIDE SEQUENCE [LARGE SCALE GENOMIC DNA]</scope>
    <source>
        <strain evidence="8">DG_78</strain>
    </source>
</reference>
<protein>
    <submittedName>
        <fullName evidence="8">Phosphoglycerate mutase</fullName>
    </submittedName>
</protein>
<accession>A0A0S7YCT0</accession>
<dbReference type="PANTHER" id="PTHR31209">
    <property type="entry name" value="COFACTOR-INDEPENDENT PHOSPHOGLYCERATE MUTASE"/>
    <property type="match status" value="1"/>
</dbReference>
<dbReference type="PIRSF" id="PIRSF006392">
    <property type="entry name" value="IPGAM_arch"/>
    <property type="match status" value="1"/>
</dbReference>
<dbReference type="Gene3D" id="3.40.720.10">
    <property type="entry name" value="Alkaline Phosphatase, subunit A"/>
    <property type="match status" value="1"/>
</dbReference>
<sequence>MADILQELIVRNESRIILIVLDGLGDLPHPDKTALEIAKTPNIDKLAKASGFGLTIPISPGITPGSGPSHLALFGYDPIKNEIGRGVLEALGIGLDVKENDLAMRGNFATIKNGIITDRRAGRISTDECTRLCKKLQIAIKEIEHIPVTIKPAKEHRFVVKFVGAGLSEDLTDADPQKDNSKPAFASPKNDKAKNTAEVVNAFIKRTAEILKDEEKANYILLRGYAKNPNLLPMSQRYGIHPAAIATYPMYRGLAALVRMEVLKTGETIADEVATLRENFLKYDFFFFHVKGTDKAGEDGDQALKVKFIEEFDRNLPEILKLKPEVLCITADHSTPTILHSHSWHPNPLLLSSKYVLPEKKRFSERNCAIGTLGMMQAMDVMPLLLAHSLKLKKYGA</sequence>